<evidence type="ECO:0000313" key="1">
    <source>
        <dbReference type="EMBL" id="AYV80458.1"/>
    </source>
</evidence>
<accession>A0A3G4ZZW4</accession>
<sequence>MVEPAILSETTSGVCSDDALPLSEEQLATIALTNTNLDTLFAVINNHEKSTLLKKHPSFLPGATMEQLYLLCKSKILLPKIKKTDLNIMQYYSKLFAAQVLFLEHILQFYEADEKSVVEPDFRKITKISSFQREQYTGMIEKVIIVVVIRIYENELQAKKYYIVDVHFDGSPVSELTCWHEYDMDAVRCHQHYVKQITSAETFHSAELVCQHPM</sequence>
<name>A0A3G4ZZW4_9VIRU</name>
<organism evidence="1">
    <name type="scientific">Harvfovirus sp</name>
    <dbReference type="NCBI Taxonomy" id="2487768"/>
    <lineage>
        <taxon>Viruses</taxon>
        <taxon>Varidnaviria</taxon>
        <taxon>Bamfordvirae</taxon>
        <taxon>Nucleocytoviricota</taxon>
        <taxon>Megaviricetes</taxon>
        <taxon>Imitervirales</taxon>
        <taxon>Mimiviridae</taxon>
        <taxon>Klosneuvirinae</taxon>
    </lineage>
</organism>
<reference evidence="1" key="1">
    <citation type="submission" date="2018-10" db="EMBL/GenBank/DDBJ databases">
        <title>Hidden diversity of soil giant viruses.</title>
        <authorList>
            <person name="Schulz F."/>
            <person name="Alteio L."/>
            <person name="Goudeau D."/>
            <person name="Ryan E.M."/>
            <person name="Malmstrom R.R."/>
            <person name="Blanchard J."/>
            <person name="Woyke T."/>
        </authorList>
    </citation>
    <scope>NUCLEOTIDE SEQUENCE</scope>
    <source>
        <strain evidence="1">HAV1</strain>
    </source>
</reference>
<gene>
    <name evidence="1" type="ORF">Harvfovirus1_83</name>
</gene>
<protein>
    <submittedName>
        <fullName evidence="1">Uncharacterized protein</fullName>
    </submittedName>
</protein>
<dbReference type="EMBL" id="MK072243">
    <property type="protein sequence ID" value="AYV80458.1"/>
    <property type="molecule type" value="Genomic_DNA"/>
</dbReference>
<proteinExistence type="predicted"/>